<feature type="domain" description="Serine/threonine-protein kinase D1-3-like ubiquitin-like" evidence="2">
    <location>
        <begin position="44"/>
        <end position="86"/>
    </location>
</feature>
<reference evidence="3 4" key="1">
    <citation type="journal article" date="2022" name="G3 (Bethesda)">
        <title>Evaluating Illumina-, Nanopore-, and PacBio-based genome assembly strategies with the bald notothen, Trematomus borchgrevinki.</title>
        <authorList>
            <person name="Rayamajhi N."/>
            <person name="Cheng C.C."/>
            <person name="Catchen J.M."/>
        </authorList>
    </citation>
    <scope>NUCLEOTIDE SEQUENCE [LARGE SCALE GENOMIC DNA]</scope>
    <source>
        <strain evidence="3">AGRC-2024</strain>
    </source>
</reference>
<accession>A0ABD2G7R7</accession>
<feature type="region of interest" description="Disordered" evidence="1">
    <location>
        <begin position="1"/>
        <end position="36"/>
    </location>
</feature>
<reference evidence="3 4" key="2">
    <citation type="journal article" date="2024" name="G3 (Bethesda)">
        <title>The genome of the cryopelagic Antarctic bald notothen, Trematomus borchgrevinki.</title>
        <authorList>
            <person name="Rayamajhi N."/>
            <person name="Rivera-Colon A.G."/>
            <person name="Minhas B.F."/>
            <person name="Cheng C.C."/>
            <person name="Catchen J.M."/>
        </authorList>
    </citation>
    <scope>NUCLEOTIDE SEQUENCE [LARGE SCALE GENOMIC DNA]</scope>
    <source>
        <strain evidence="3">AGRC-2024</strain>
    </source>
</reference>
<dbReference type="EMBL" id="JBIYXZ010002082">
    <property type="protein sequence ID" value="KAL3049768.1"/>
    <property type="molecule type" value="Genomic_DNA"/>
</dbReference>
<comment type="caution">
    <text evidence="3">The sequence shown here is derived from an EMBL/GenBank/DDBJ whole genome shotgun (WGS) entry which is preliminary data.</text>
</comment>
<evidence type="ECO:0000313" key="3">
    <source>
        <dbReference type="EMBL" id="KAL3049768.1"/>
    </source>
</evidence>
<gene>
    <name evidence="3" type="ORF">OYC64_009092</name>
</gene>
<evidence type="ECO:0000313" key="4">
    <source>
        <dbReference type="Proteomes" id="UP001619887"/>
    </source>
</evidence>
<dbReference type="AlphaFoldDB" id="A0ABD2G7R7"/>
<protein>
    <recommendedName>
        <fullName evidence="2">Serine/threonine-protein kinase D1-3-like ubiquitin-like domain-containing protein</fullName>
    </recommendedName>
</protein>
<evidence type="ECO:0000256" key="1">
    <source>
        <dbReference type="SAM" id="MobiDB-lite"/>
    </source>
</evidence>
<proteinExistence type="predicted"/>
<evidence type="ECO:0000259" key="2">
    <source>
        <dbReference type="Pfam" id="PF25525"/>
    </source>
</evidence>
<sequence length="101" mass="10245">MSAPPLIRAPSPLIFSGGTNNTCTGGGGGGNGGGGNGGGGGDVISFHIQIGLSREPVLLDAAELSLSQVREVACSIVDQKVTEREVRVTPCKLVRVCQKLN</sequence>
<keyword evidence="4" id="KW-1185">Reference proteome</keyword>
<name>A0ABD2G7R7_PAGBO</name>
<feature type="compositionally biased region" description="Gly residues" evidence="1">
    <location>
        <begin position="24"/>
        <end position="36"/>
    </location>
</feature>
<dbReference type="Proteomes" id="UP001619887">
    <property type="component" value="Unassembled WGS sequence"/>
</dbReference>
<dbReference type="InterPro" id="IPR057764">
    <property type="entry name" value="Ubiquitin_PRKD1-3_N"/>
</dbReference>
<organism evidence="3 4">
    <name type="scientific">Pagothenia borchgrevinki</name>
    <name type="common">Bald rockcod</name>
    <name type="synonym">Trematomus borchgrevinki</name>
    <dbReference type="NCBI Taxonomy" id="8213"/>
    <lineage>
        <taxon>Eukaryota</taxon>
        <taxon>Metazoa</taxon>
        <taxon>Chordata</taxon>
        <taxon>Craniata</taxon>
        <taxon>Vertebrata</taxon>
        <taxon>Euteleostomi</taxon>
        <taxon>Actinopterygii</taxon>
        <taxon>Neopterygii</taxon>
        <taxon>Teleostei</taxon>
        <taxon>Neoteleostei</taxon>
        <taxon>Acanthomorphata</taxon>
        <taxon>Eupercaria</taxon>
        <taxon>Perciformes</taxon>
        <taxon>Notothenioidei</taxon>
        <taxon>Nototheniidae</taxon>
        <taxon>Pagothenia</taxon>
    </lineage>
</organism>
<dbReference type="Pfam" id="PF25525">
    <property type="entry name" value="Ubiquitin_PRKD1_N"/>
    <property type="match status" value="1"/>
</dbReference>